<dbReference type="InterPro" id="IPR025202">
    <property type="entry name" value="PLD-like_dom"/>
</dbReference>
<dbReference type="CDD" id="cd09110">
    <property type="entry name" value="PLDc_CLS_1"/>
    <property type="match status" value="1"/>
</dbReference>
<dbReference type="CDD" id="cd09159">
    <property type="entry name" value="PLDc_ybhO_like_2"/>
    <property type="match status" value="1"/>
</dbReference>
<accession>A0ABT0ZTM2</accession>
<evidence type="ECO:0000313" key="2">
    <source>
        <dbReference type="EMBL" id="MCO1654062.1"/>
    </source>
</evidence>
<evidence type="ECO:0000259" key="1">
    <source>
        <dbReference type="PROSITE" id="PS50035"/>
    </source>
</evidence>
<dbReference type="Pfam" id="PF13091">
    <property type="entry name" value="PLDc_2"/>
    <property type="match status" value="2"/>
</dbReference>
<sequence>MKLGPVLARTWPVLAGAVLVGGRYAADSLRHRRDGGHGYALRGADLHVGSKDFLYAAEALTGAPISAGNDLELLINGDRIFPAFLETIDGARRSINLLTFVYWRGDIAQQVADRLIRRARDGVEVNVLLDAFGTAKMEPKLIRDMSAAGVTVARFRPLKPYAVARMNHRTHRKVLVADGEVGMIGGVGIAEEWTGDAQDPDHWRDTHVRVRGPIVRGLQGAFAENWLEATGDVLVGEDYLPELPDADGAGPMQLVRSSAGVGDTDAEALFYLAIACASESIELTTAYFAPRPAFVEALAEAAKRGVAVRLLVPGEHIDKPPVRIAGRAVYRTLLDAGVRIWEYGPTMLHAKTLVVDGAWSTVGSVNFDNRSFQLNDEATLCVQSESFAADLVAQFEKDLAVSDEITGDDWSDRPRRFRAYEQLAVRLRREL</sequence>
<dbReference type="PANTHER" id="PTHR21248:SF22">
    <property type="entry name" value="PHOSPHOLIPASE D"/>
    <property type="match status" value="1"/>
</dbReference>
<comment type="caution">
    <text evidence="2">The sequence shown here is derived from an EMBL/GenBank/DDBJ whole genome shotgun (WGS) entry which is preliminary data.</text>
</comment>
<dbReference type="SMART" id="SM00155">
    <property type="entry name" value="PLDc"/>
    <property type="match status" value="2"/>
</dbReference>
<dbReference type="SUPFAM" id="SSF56024">
    <property type="entry name" value="Phospholipase D/nuclease"/>
    <property type="match status" value="2"/>
</dbReference>
<proteinExistence type="predicted"/>
<organism evidence="2 3">
    <name type="scientific">Pseudonocardia humida</name>
    <dbReference type="NCBI Taxonomy" id="2800819"/>
    <lineage>
        <taxon>Bacteria</taxon>
        <taxon>Bacillati</taxon>
        <taxon>Actinomycetota</taxon>
        <taxon>Actinomycetes</taxon>
        <taxon>Pseudonocardiales</taxon>
        <taxon>Pseudonocardiaceae</taxon>
        <taxon>Pseudonocardia</taxon>
    </lineage>
</organism>
<dbReference type="RefSeq" id="WP_252435668.1">
    <property type="nucleotide sequence ID" value="NZ_JAGSOV010000009.1"/>
</dbReference>
<dbReference type="EMBL" id="JAGSOV010000009">
    <property type="protein sequence ID" value="MCO1654062.1"/>
    <property type="molecule type" value="Genomic_DNA"/>
</dbReference>
<reference evidence="2" key="1">
    <citation type="submission" date="2021-04" db="EMBL/GenBank/DDBJ databases">
        <title>Pseudonocardia sp. nov., isolated from sandy soil of mangrove forest.</title>
        <authorList>
            <person name="Zan Z."/>
            <person name="Huang R."/>
            <person name="Liu W."/>
        </authorList>
    </citation>
    <scope>NUCLEOTIDE SEQUENCE</scope>
    <source>
        <strain evidence="2">S2-4</strain>
    </source>
</reference>
<dbReference type="Proteomes" id="UP001165283">
    <property type="component" value="Unassembled WGS sequence"/>
</dbReference>
<feature type="domain" description="PLD phosphodiesterase" evidence="1">
    <location>
        <begin position="344"/>
        <end position="371"/>
    </location>
</feature>
<dbReference type="Gene3D" id="3.30.870.10">
    <property type="entry name" value="Endonuclease Chain A"/>
    <property type="match status" value="2"/>
</dbReference>
<evidence type="ECO:0000313" key="3">
    <source>
        <dbReference type="Proteomes" id="UP001165283"/>
    </source>
</evidence>
<dbReference type="PROSITE" id="PS50035">
    <property type="entry name" value="PLD"/>
    <property type="match status" value="2"/>
</dbReference>
<dbReference type="PANTHER" id="PTHR21248">
    <property type="entry name" value="CARDIOLIPIN SYNTHASE"/>
    <property type="match status" value="1"/>
</dbReference>
<gene>
    <name evidence="2" type="ORF">KDL28_03225</name>
</gene>
<name>A0ABT0ZTM2_9PSEU</name>
<dbReference type="InterPro" id="IPR001736">
    <property type="entry name" value="PLipase_D/transphosphatidylase"/>
</dbReference>
<protein>
    <recommendedName>
        <fullName evidence="1">PLD phosphodiesterase domain-containing protein</fullName>
    </recommendedName>
</protein>
<feature type="domain" description="PLD phosphodiesterase" evidence="1">
    <location>
        <begin position="166"/>
        <end position="193"/>
    </location>
</feature>
<keyword evidence="3" id="KW-1185">Reference proteome</keyword>